<evidence type="ECO:0000259" key="2">
    <source>
        <dbReference type="Pfam" id="PF10551"/>
    </source>
</evidence>
<name>A0AAV1WB47_LUPLU</name>
<dbReference type="InterPro" id="IPR004330">
    <property type="entry name" value="FAR1_DNA_bnd_dom"/>
</dbReference>
<proteinExistence type="predicted"/>
<evidence type="ECO:0000313" key="4">
    <source>
        <dbReference type="Proteomes" id="UP001497480"/>
    </source>
</evidence>
<sequence length="335" mass="39031">MEVIDEQVQSRVQSNFEKNEAPHVGMIFTTNKVAYDFYNSFAFREGFSIRKNWNYKARNTKVVIKYHFACNKEEFKRLDKRLIGKEVKHRRDEREGCKAHMHIEKTKEGDWVVKKFSNIHNHELIISPTKKCQLRSHNKAHKKSCIKSLVENINGCGLGPAQISRLVNAMSDESIMVTPNEVAGQLRVNRKNNIGKECMVVLNKLLERQTLDSEFFYAFEIDEDNVCHSIFWADGRARTAYLKFCDVIVFDVTYKPNSFSMPFASFIGVNHHRQSTLFGCALLVNEREETFVWLFKQWLRCMWDKAPGAIIIDQDTAIGNAIKRVFPHTHHRYCS</sequence>
<dbReference type="InterPro" id="IPR018289">
    <property type="entry name" value="MULE_transposase_dom"/>
</dbReference>
<accession>A0AAV1WB47</accession>
<feature type="domain" description="MULE transposase" evidence="2">
    <location>
        <begin position="247"/>
        <end position="334"/>
    </location>
</feature>
<dbReference type="PANTHER" id="PTHR47718:SF7">
    <property type="entry name" value="PROTEIN FAR1-RELATED SEQUENCE"/>
    <property type="match status" value="1"/>
</dbReference>
<gene>
    <name evidence="3" type="ORF">LLUT_LOCUS7236</name>
</gene>
<dbReference type="EMBL" id="CAXHTB010000005">
    <property type="protein sequence ID" value="CAL0306176.1"/>
    <property type="molecule type" value="Genomic_DNA"/>
</dbReference>
<reference evidence="3 4" key="1">
    <citation type="submission" date="2024-03" db="EMBL/GenBank/DDBJ databases">
        <authorList>
            <person name="Martinez-Hernandez J."/>
        </authorList>
    </citation>
    <scope>NUCLEOTIDE SEQUENCE [LARGE SCALE GENOMIC DNA]</scope>
</reference>
<evidence type="ECO:0000313" key="3">
    <source>
        <dbReference type="EMBL" id="CAL0306176.1"/>
    </source>
</evidence>
<dbReference type="Pfam" id="PF03101">
    <property type="entry name" value="FAR1"/>
    <property type="match status" value="1"/>
</dbReference>
<organism evidence="3 4">
    <name type="scientific">Lupinus luteus</name>
    <name type="common">European yellow lupine</name>
    <dbReference type="NCBI Taxonomy" id="3873"/>
    <lineage>
        <taxon>Eukaryota</taxon>
        <taxon>Viridiplantae</taxon>
        <taxon>Streptophyta</taxon>
        <taxon>Embryophyta</taxon>
        <taxon>Tracheophyta</taxon>
        <taxon>Spermatophyta</taxon>
        <taxon>Magnoliopsida</taxon>
        <taxon>eudicotyledons</taxon>
        <taxon>Gunneridae</taxon>
        <taxon>Pentapetalae</taxon>
        <taxon>rosids</taxon>
        <taxon>fabids</taxon>
        <taxon>Fabales</taxon>
        <taxon>Fabaceae</taxon>
        <taxon>Papilionoideae</taxon>
        <taxon>50 kb inversion clade</taxon>
        <taxon>genistoids sensu lato</taxon>
        <taxon>core genistoids</taxon>
        <taxon>Genisteae</taxon>
        <taxon>Lupinus</taxon>
    </lineage>
</organism>
<protein>
    <recommendedName>
        <fullName evidence="5">Protein FAR1-RELATED SEQUENCE</fullName>
    </recommendedName>
</protein>
<dbReference type="PANTHER" id="PTHR47718">
    <property type="entry name" value="OS01G0519700 PROTEIN"/>
    <property type="match status" value="1"/>
</dbReference>
<feature type="domain" description="FAR1" evidence="1">
    <location>
        <begin position="36"/>
        <end position="125"/>
    </location>
</feature>
<comment type="caution">
    <text evidence="3">The sequence shown here is derived from an EMBL/GenBank/DDBJ whole genome shotgun (WGS) entry which is preliminary data.</text>
</comment>
<evidence type="ECO:0000259" key="1">
    <source>
        <dbReference type="Pfam" id="PF03101"/>
    </source>
</evidence>
<dbReference type="Proteomes" id="UP001497480">
    <property type="component" value="Unassembled WGS sequence"/>
</dbReference>
<dbReference type="AlphaFoldDB" id="A0AAV1WB47"/>
<evidence type="ECO:0008006" key="5">
    <source>
        <dbReference type="Google" id="ProtNLM"/>
    </source>
</evidence>
<keyword evidence="4" id="KW-1185">Reference proteome</keyword>
<dbReference type="Pfam" id="PF10551">
    <property type="entry name" value="MULE"/>
    <property type="match status" value="1"/>
</dbReference>